<name>A0A2A4FPK3_9SPHN</name>
<reference evidence="2 3" key="1">
    <citation type="submission" date="2017-09" db="EMBL/GenBank/DDBJ databases">
        <title>The Catabolism of 3,6-Dichlorosalicylic acid is Initiated by the Cytochrome P450 Monooxygenase DsmABC in Rhizorhabdus dicambivorans Ndbn-20.</title>
        <authorList>
            <person name="Na L."/>
        </authorList>
    </citation>
    <scope>NUCLEOTIDE SEQUENCE [LARGE SCALE GENOMIC DNA]</scope>
    <source>
        <strain evidence="2 3">Ndbn-20m</strain>
    </source>
</reference>
<evidence type="ECO:0000313" key="2">
    <source>
        <dbReference type="EMBL" id="PCE40675.1"/>
    </source>
</evidence>
<dbReference type="AlphaFoldDB" id="A0A2A4FPK3"/>
<dbReference type="KEGG" id="rdi:CMV14_05065"/>
<dbReference type="EMBL" id="NWUF01000024">
    <property type="protein sequence ID" value="PCE40675.1"/>
    <property type="molecule type" value="Genomic_DNA"/>
</dbReference>
<evidence type="ECO:0000313" key="3">
    <source>
        <dbReference type="Proteomes" id="UP000218934"/>
    </source>
</evidence>
<accession>A0A2A4FPK3</accession>
<feature type="transmembrane region" description="Helical" evidence="1">
    <location>
        <begin position="58"/>
        <end position="79"/>
    </location>
</feature>
<keyword evidence="1" id="KW-1133">Transmembrane helix</keyword>
<evidence type="ECO:0000256" key="1">
    <source>
        <dbReference type="SAM" id="Phobius"/>
    </source>
</evidence>
<proteinExistence type="predicted"/>
<gene>
    <name evidence="2" type="ORF">COO09_18965</name>
</gene>
<dbReference type="Proteomes" id="UP000218934">
    <property type="component" value="Unassembled WGS sequence"/>
</dbReference>
<protein>
    <submittedName>
        <fullName evidence="2">Uncharacterized protein</fullName>
    </submittedName>
</protein>
<keyword evidence="1" id="KW-0812">Transmembrane</keyword>
<sequence length="81" mass="8618">MPIAILHFGGDLQIIYRVAFLLGLSLGSEVDVIAYITSRYSIGRVSARCSAFSSRSRFWLAASALRSAASSVTAVAAMICC</sequence>
<feature type="transmembrane region" description="Helical" evidence="1">
    <location>
        <begin position="14"/>
        <end position="37"/>
    </location>
</feature>
<comment type="caution">
    <text evidence="2">The sequence shown here is derived from an EMBL/GenBank/DDBJ whole genome shotgun (WGS) entry which is preliminary data.</text>
</comment>
<keyword evidence="1" id="KW-0472">Membrane</keyword>
<keyword evidence="3" id="KW-1185">Reference proteome</keyword>
<organism evidence="2 3">
    <name type="scientific">Rhizorhabdus dicambivorans</name>
    <dbReference type="NCBI Taxonomy" id="1850238"/>
    <lineage>
        <taxon>Bacteria</taxon>
        <taxon>Pseudomonadati</taxon>
        <taxon>Pseudomonadota</taxon>
        <taxon>Alphaproteobacteria</taxon>
        <taxon>Sphingomonadales</taxon>
        <taxon>Sphingomonadaceae</taxon>
        <taxon>Rhizorhabdus</taxon>
    </lineage>
</organism>